<proteinExistence type="predicted"/>
<evidence type="ECO:0000313" key="2">
    <source>
        <dbReference type="Proteomes" id="UP000051184"/>
    </source>
</evidence>
<keyword evidence="2" id="KW-1185">Reference proteome</keyword>
<dbReference type="AlphaFoldDB" id="A0A0P1ILL1"/>
<evidence type="ECO:0008006" key="3">
    <source>
        <dbReference type="Google" id="ProtNLM"/>
    </source>
</evidence>
<accession>A0A0P1ILL1</accession>
<dbReference type="EMBL" id="CYUE01000002">
    <property type="protein sequence ID" value="CUK24531.1"/>
    <property type="molecule type" value="Genomic_DNA"/>
</dbReference>
<evidence type="ECO:0000313" key="1">
    <source>
        <dbReference type="EMBL" id="CUK24531.1"/>
    </source>
</evidence>
<sequence length="245" mass="27825">MSYPYIIWTMQRSGGTALADLLAEFSDHPTIQHEPFNAERRFGAITQAWSERFDGAELERDLMDALRNRPAIKHCYELVPGAINSALITVARLLDYRCIVLVRECEMDRVLSLQLAKMTGAWGKDDAQTAYEAFVSGERRLGDINISEAERHLRLCRERSDWLRDVTRRDPRSFLELSFAQVFLGGSKGPSTLEAVFEFLEFDPHVKDGWVEKVAQMRAQTGQNSARILPLVPNIDAARRALQAL</sequence>
<name>A0A0P1ILL1_9RHOB</name>
<dbReference type="RefSeq" id="WP_058313534.1">
    <property type="nucleotide sequence ID" value="NZ_CYTO01000004.1"/>
</dbReference>
<reference evidence="2" key="1">
    <citation type="submission" date="2015-09" db="EMBL/GenBank/DDBJ databases">
        <authorList>
            <person name="Rodrigo-Torres Lidia"/>
            <person name="Arahal R.David."/>
        </authorList>
    </citation>
    <scope>NUCLEOTIDE SEQUENCE [LARGE SCALE GENOMIC DNA]</scope>
    <source>
        <strain evidence="2">CECT 5114</strain>
    </source>
</reference>
<dbReference type="SUPFAM" id="SSF52540">
    <property type="entry name" value="P-loop containing nucleoside triphosphate hydrolases"/>
    <property type="match status" value="1"/>
</dbReference>
<dbReference type="OrthoDB" id="7831342at2"/>
<dbReference type="Proteomes" id="UP000051184">
    <property type="component" value="Unassembled WGS sequence"/>
</dbReference>
<dbReference type="Gene3D" id="3.40.50.300">
    <property type="entry name" value="P-loop containing nucleotide triphosphate hydrolases"/>
    <property type="match status" value="1"/>
</dbReference>
<dbReference type="InterPro" id="IPR027417">
    <property type="entry name" value="P-loop_NTPase"/>
</dbReference>
<gene>
    <name evidence="1" type="ORF">TA5114_00316</name>
</gene>
<organism evidence="1 2">
    <name type="scientific">Cognatishimia activa</name>
    <dbReference type="NCBI Taxonomy" id="1715691"/>
    <lineage>
        <taxon>Bacteria</taxon>
        <taxon>Pseudomonadati</taxon>
        <taxon>Pseudomonadota</taxon>
        <taxon>Alphaproteobacteria</taxon>
        <taxon>Rhodobacterales</taxon>
        <taxon>Paracoccaceae</taxon>
        <taxon>Cognatishimia</taxon>
    </lineage>
</organism>
<protein>
    <recommendedName>
        <fullName evidence="3">Stf0 sulfotransferase</fullName>
    </recommendedName>
</protein>